<accession>A0A915K715</accession>
<organism evidence="1 2">
    <name type="scientific">Romanomermis culicivorax</name>
    <name type="common">Nematode worm</name>
    <dbReference type="NCBI Taxonomy" id="13658"/>
    <lineage>
        <taxon>Eukaryota</taxon>
        <taxon>Metazoa</taxon>
        <taxon>Ecdysozoa</taxon>
        <taxon>Nematoda</taxon>
        <taxon>Enoplea</taxon>
        <taxon>Dorylaimia</taxon>
        <taxon>Mermithida</taxon>
        <taxon>Mermithoidea</taxon>
        <taxon>Mermithidae</taxon>
        <taxon>Romanomermis</taxon>
    </lineage>
</organism>
<dbReference type="SUPFAM" id="SSF81660">
    <property type="entry name" value="Metal cation-transporting ATPase, ATP-binding domain N"/>
    <property type="match status" value="1"/>
</dbReference>
<protein>
    <submittedName>
        <fullName evidence="2">Uncharacterized protein</fullName>
    </submittedName>
</protein>
<dbReference type="GO" id="GO:0000166">
    <property type="term" value="F:nucleotide binding"/>
    <property type="evidence" value="ECO:0007669"/>
    <property type="project" value="InterPro"/>
</dbReference>
<name>A0A915K715_ROMCU</name>
<reference evidence="2" key="1">
    <citation type="submission" date="2022-11" db="UniProtKB">
        <authorList>
            <consortium name="WormBaseParasite"/>
        </authorList>
    </citation>
    <scope>IDENTIFICATION</scope>
</reference>
<proteinExistence type="predicted"/>
<keyword evidence="1" id="KW-1185">Reference proteome</keyword>
<dbReference type="WBParaSite" id="nRc.2.0.1.t34128-RA">
    <property type="protein sequence ID" value="nRc.2.0.1.t34128-RA"/>
    <property type="gene ID" value="nRc.2.0.1.g34128"/>
</dbReference>
<dbReference type="AlphaFoldDB" id="A0A915K715"/>
<evidence type="ECO:0000313" key="1">
    <source>
        <dbReference type="Proteomes" id="UP000887565"/>
    </source>
</evidence>
<sequence>MPDGQLLEYNVLKILPFDSQRKRMSVLVELPTIEIFKKKFSRRK</sequence>
<dbReference type="Proteomes" id="UP000887565">
    <property type="component" value="Unplaced"/>
</dbReference>
<dbReference type="Gene3D" id="3.40.1110.10">
    <property type="entry name" value="Calcium-transporting ATPase, cytoplasmic domain N"/>
    <property type="match status" value="1"/>
</dbReference>
<dbReference type="InterPro" id="IPR023299">
    <property type="entry name" value="ATPase_P-typ_cyto_dom_N"/>
</dbReference>
<evidence type="ECO:0000313" key="2">
    <source>
        <dbReference type="WBParaSite" id="nRc.2.0.1.t34128-RA"/>
    </source>
</evidence>